<gene>
    <name evidence="3" type="ORF">QNO04_20625</name>
</gene>
<keyword evidence="1" id="KW-0472">Membrane</keyword>
<evidence type="ECO:0000313" key="3">
    <source>
        <dbReference type="EMBL" id="MDT6985864.1"/>
    </source>
</evidence>
<organism evidence="3 4">
    <name type="scientific">Streptomyces lusitanus</name>
    <dbReference type="NCBI Taxonomy" id="68232"/>
    <lineage>
        <taxon>Bacteria</taxon>
        <taxon>Bacillati</taxon>
        <taxon>Actinomycetota</taxon>
        <taxon>Actinomycetes</taxon>
        <taxon>Kitasatosporales</taxon>
        <taxon>Streptomycetaceae</taxon>
        <taxon>Streptomyces</taxon>
    </lineage>
</organism>
<dbReference type="Pfam" id="PF05729">
    <property type="entry name" value="NACHT"/>
    <property type="match status" value="1"/>
</dbReference>
<dbReference type="InterPro" id="IPR007111">
    <property type="entry name" value="NACHT_NTPase"/>
</dbReference>
<protein>
    <submittedName>
        <fullName evidence="3">NACHT domain-containing protein</fullName>
    </submittedName>
</protein>
<keyword evidence="4" id="KW-1185">Reference proteome</keyword>
<feature type="transmembrane region" description="Helical" evidence="1">
    <location>
        <begin position="518"/>
        <end position="538"/>
    </location>
</feature>
<accession>A0ABU3JV75</accession>
<evidence type="ECO:0000256" key="1">
    <source>
        <dbReference type="SAM" id="Phobius"/>
    </source>
</evidence>
<evidence type="ECO:0000259" key="2">
    <source>
        <dbReference type="PROSITE" id="PS50837"/>
    </source>
</evidence>
<reference evidence="3 4" key="1">
    <citation type="submission" date="2023-05" db="EMBL/GenBank/DDBJ databases">
        <title>Streptomyces fuscus sp. nov., a brown-black pigment producing actinomyces isolated from dry sand of Sea duck farm.</title>
        <authorList>
            <person name="Xie J."/>
            <person name="Shen N."/>
        </authorList>
    </citation>
    <scope>NUCLEOTIDE SEQUENCE [LARGE SCALE GENOMIC DNA]</scope>
    <source>
        <strain evidence="3 4">CGMCC 4.1745</strain>
    </source>
</reference>
<dbReference type="RefSeq" id="WP_395180776.1">
    <property type="nucleotide sequence ID" value="NZ_JASKMA010000014.1"/>
</dbReference>
<keyword evidence="1" id="KW-1133">Transmembrane helix</keyword>
<name>A0ABU3JV75_9ACTN</name>
<keyword evidence="1" id="KW-0812">Transmembrane</keyword>
<dbReference type="PROSITE" id="PS50837">
    <property type="entry name" value="NACHT"/>
    <property type="match status" value="1"/>
</dbReference>
<evidence type="ECO:0000313" key="4">
    <source>
        <dbReference type="Proteomes" id="UP001249760"/>
    </source>
</evidence>
<dbReference type="SUPFAM" id="SSF52540">
    <property type="entry name" value="P-loop containing nucleoside triphosphate hydrolases"/>
    <property type="match status" value="1"/>
</dbReference>
<feature type="transmembrane region" description="Helical" evidence="1">
    <location>
        <begin position="550"/>
        <end position="572"/>
    </location>
</feature>
<dbReference type="InterPro" id="IPR027417">
    <property type="entry name" value="P-loop_NTPase"/>
</dbReference>
<dbReference type="Gene3D" id="3.40.50.300">
    <property type="entry name" value="P-loop containing nucleotide triphosphate hydrolases"/>
    <property type="match status" value="1"/>
</dbReference>
<proteinExistence type="predicted"/>
<comment type="caution">
    <text evidence="3">The sequence shown here is derived from an EMBL/GenBank/DDBJ whole genome shotgun (WGS) entry which is preliminary data.</text>
</comment>
<feature type="transmembrane region" description="Helical" evidence="1">
    <location>
        <begin position="469"/>
        <end position="490"/>
    </location>
</feature>
<feature type="transmembrane region" description="Helical" evidence="1">
    <location>
        <begin position="440"/>
        <end position="463"/>
    </location>
</feature>
<sequence length="626" mass="67586">MADQLAVTVREQWDEEARIRRLNDPYPLSVCWAPADPQLTEDWRRLRALGLDWSGGTSGELEGWAAEPSDLAGAGTEIADVLLRRTPTRRLVVLGGAGSGKTMLLVRLLLAVADQRAPGGAVPVLLPLASWNPSAQNLHAWLAERLAQDYVGLRAPAPAYVGSMNRARALLEHRLILPILDGLDELPPTARAVALDEISRALPPGQSVVVSSRVAEYQQAQSPAGGVPVKLAGAAGIELLPLTAGETAAYLTRDAGGEHTSSAARWERVLVRLGSDAPVARALRTPLMVFLARTVYNPRPGETATHLPDPAELCDEDRLPTQSAVERHLLDAFIPAAYRGRPGNACRWSAQRAEHALAFLARHLQHTLDGTPDLAWWQLHKAIHRRVHQSLLATVAASAVGLSTLDEGPGTGVGFALTAGVLGWHTGGKPRWLPAVAFRWSWAGFTLGLLWAVGFGVILALSVRAAPEFWLLTGLLLGPVTGACLGHGVVTLAGREARSPDLACTGGPATLARRDRRVFWRVTLEFAFGYGLVLAVVLPDLCNGAAVEAFRISVLVLIPVFGMCGAFAYASWGHYMLARCYLTLRHRLPRNLLAFLADAHQRGVLRQAGAVYQFRHIDLQHHLAQR</sequence>
<dbReference type="EMBL" id="JASKMA010000014">
    <property type="protein sequence ID" value="MDT6985864.1"/>
    <property type="molecule type" value="Genomic_DNA"/>
</dbReference>
<feature type="domain" description="NACHT" evidence="2">
    <location>
        <begin position="89"/>
        <end position="213"/>
    </location>
</feature>
<dbReference type="Proteomes" id="UP001249760">
    <property type="component" value="Unassembled WGS sequence"/>
</dbReference>